<dbReference type="InterPro" id="IPR056169">
    <property type="entry name" value="HB_ELP1"/>
</dbReference>
<proteinExistence type="inferred from homology"/>
<accession>A0A448YLK2</accession>
<feature type="domain" description="ELP1 three-helical bundle" evidence="11">
    <location>
        <begin position="1105"/>
        <end position="1281"/>
    </location>
</feature>
<dbReference type="EMBL" id="CAACVR010000013">
    <property type="protein sequence ID" value="VEU21829.1"/>
    <property type="molecule type" value="Genomic_DNA"/>
</dbReference>
<gene>
    <name evidence="12" type="ORF">BRENAR_LOCUS2561</name>
</gene>
<dbReference type="InterPro" id="IPR056165">
    <property type="entry name" value="Beta-prop_ELP1_2nd"/>
</dbReference>
<evidence type="ECO:0000256" key="2">
    <source>
        <dbReference type="ARBA" id="ARBA00006086"/>
    </source>
</evidence>
<dbReference type="GO" id="GO:0005829">
    <property type="term" value="C:cytosol"/>
    <property type="evidence" value="ECO:0007669"/>
    <property type="project" value="TreeGrafter"/>
</dbReference>
<feature type="domain" description="ELP1 alpha-solenoid" evidence="10">
    <location>
        <begin position="717"/>
        <end position="923"/>
    </location>
</feature>
<dbReference type="GO" id="GO:0005634">
    <property type="term" value="C:nucleus"/>
    <property type="evidence" value="ECO:0007669"/>
    <property type="project" value="UniProtKB-SubCell"/>
</dbReference>
<feature type="domain" description="ELP1 TPR" evidence="9">
    <location>
        <begin position="931"/>
        <end position="1094"/>
    </location>
</feature>
<dbReference type="InParanoid" id="A0A448YLK2"/>
<evidence type="ECO:0000259" key="7">
    <source>
        <dbReference type="Pfam" id="PF04762"/>
    </source>
</evidence>
<dbReference type="InterPro" id="IPR036322">
    <property type="entry name" value="WD40_repeat_dom_sf"/>
</dbReference>
<dbReference type="GO" id="GO:0000049">
    <property type="term" value="F:tRNA binding"/>
    <property type="evidence" value="ECO:0007669"/>
    <property type="project" value="TreeGrafter"/>
</dbReference>
<comment type="function">
    <text evidence="5">Component of the elongator complex which is required for multiple tRNA modifications, including mcm5U (5-methoxycarbonylmethyl uridine), mcm5s2U (5-methoxycarbonylmethyl-2-thiouridine), and ncm5U (5-carbamoylmethyl uridine). The elongator complex catalyzes formation of carboxymethyluridine in the wobble base at position 34 in tRNAs.</text>
</comment>
<evidence type="ECO:0000256" key="6">
    <source>
        <dbReference type="SAM" id="MobiDB-lite"/>
    </source>
</evidence>
<dbReference type="SUPFAM" id="SSF69322">
    <property type="entry name" value="Tricorn protease domain 2"/>
    <property type="match status" value="1"/>
</dbReference>
<evidence type="ECO:0000259" key="8">
    <source>
        <dbReference type="Pfam" id="PF23797"/>
    </source>
</evidence>
<dbReference type="Pfam" id="PF04762">
    <property type="entry name" value="Beta-prop_ELP1_1st"/>
    <property type="match status" value="1"/>
</dbReference>
<keyword evidence="3 5" id="KW-0963">Cytoplasm</keyword>
<evidence type="ECO:0000313" key="12">
    <source>
        <dbReference type="EMBL" id="VEU21829.1"/>
    </source>
</evidence>
<feature type="region of interest" description="Disordered" evidence="6">
    <location>
        <begin position="1187"/>
        <end position="1215"/>
    </location>
</feature>
<keyword evidence="5" id="KW-0539">Nucleus</keyword>
<evidence type="ECO:0000259" key="10">
    <source>
        <dbReference type="Pfam" id="PF23925"/>
    </source>
</evidence>
<evidence type="ECO:0000259" key="9">
    <source>
        <dbReference type="Pfam" id="PF23878"/>
    </source>
</evidence>
<name>A0A448YLK2_BRENA</name>
<dbReference type="GO" id="GO:0002926">
    <property type="term" value="P:tRNA wobble base 5-methoxycarbonylmethyl-2-thiouridinylation"/>
    <property type="evidence" value="ECO:0007669"/>
    <property type="project" value="TreeGrafter"/>
</dbReference>
<comment type="subcellular location">
    <subcellularLocation>
        <location evidence="5">Cytoplasm</location>
    </subcellularLocation>
    <subcellularLocation>
        <location evidence="5">Nucleus</location>
    </subcellularLocation>
</comment>
<dbReference type="Pfam" id="PF23936">
    <property type="entry name" value="HB_ELP1"/>
    <property type="match status" value="1"/>
</dbReference>
<evidence type="ECO:0000256" key="4">
    <source>
        <dbReference type="ARBA" id="ARBA00022694"/>
    </source>
</evidence>
<dbReference type="PIRSF" id="PIRSF017233">
    <property type="entry name" value="IKAP"/>
    <property type="match status" value="1"/>
</dbReference>
<dbReference type="Pfam" id="PF23797">
    <property type="entry name" value="Beta-prop_ELP1_2nd"/>
    <property type="match status" value="1"/>
</dbReference>
<dbReference type="PANTHER" id="PTHR12747">
    <property type="entry name" value="ELONGATOR COMPLEX PROTEIN 1"/>
    <property type="match status" value="1"/>
</dbReference>
<dbReference type="OrthoDB" id="40048at2759"/>
<feature type="compositionally biased region" description="Low complexity" evidence="6">
    <location>
        <begin position="1187"/>
        <end position="1199"/>
    </location>
</feature>
<dbReference type="Pfam" id="PF23878">
    <property type="entry name" value="TPR_ELP1"/>
    <property type="match status" value="1"/>
</dbReference>
<feature type="domain" description="ELP1 first N-terminal beta-propeller" evidence="7">
    <location>
        <begin position="1"/>
        <end position="389"/>
    </location>
</feature>
<evidence type="ECO:0000256" key="5">
    <source>
        <dbReference type="PIRNR" id="PIRNR017233"/>
    </source>
</evidence>
<dbReference type="InterPro" id="IPR056164">
    <property type="entry name" value="Beta-prop_ELP1_1st"/>
</dbReference>
<evidence type="ECO:0000256" key="1">
    <source>
        <dbReference type="ARBA" id="ARBA00005043"/>
    </source>
</evidence>
<comment type="similarity">
    <text evidence="2 5">Belongs to the ELP1/IKA1 family.</text>
</comment>
<sequence length="1320" mass="149033">MRNLRVLNRGTIRPESRTFPDLNVLASSFDAITDSITVVLGSEDSDTLEAQQFLKDGSIRVLASFPVKLADPIVSFAHFPDLMELVFIFASGDIITANYSDNGDDDPDSTIVQIVGSIDAGISCASWSLDEESLALLTGESNIVLLSRTFEPIAETKLESSDLHMTTQVSLGWGKKETQFRGKGARQIERQRLVLKHAGLNLDSDTAVLHDPTVKEAEYGTLTSYDDGKSCQITWRGDCKHFAVINVHESPLEDHTRRRVVRVYSRDGKLESCSEPIDGMEGAIAWKPQGSLIACVQRSQEVDEDDGEQFEALKIIFLERNGLRHGEFNTRLPEGSKIDAIDWSANSEVLALQFEHSVQIWATKNYHWYLKQEIIPPSGEPILFARFHPDKSLRIMVGTQSAISVIDMAYCISSGPTASPHDIGMTLVADGTTCMVTPLARARVPPPVGFREVYVDEPIVDIAVSQSNELFAIVTNEFLYITKVSLGEVISPVEIVSKVPKSLFCEDDHDQPRQVAISGSTKVCVLYDSQSSGSMLAVLDVTDNTDPKLVSRLSAGLNVVSLSPTSTFDDVTYECVDGSVHLLDGITLGKFPQFCSRYSVAQVDSDLLIPFGITDSGKLFVGNRLLCSGVTSMLLTDSFLLYTTAQHELKFMHLKNNHSLLDETQPLEIPDAENAESSYDERARMIERGSWLVSAVPSQAFVTLQAPRGNLETIYPRIMVLSGVRSDIKSKHYRSAFLACRTHRIALDILHDYDPISFFNHIEQFINELGKVEYLDLFLSCLLEEDVAKTKYRETSAQEEKLEGQFKKLSVKVDTPADGKISKICDAILEVLLTPKYESKYLQSIITAYACQKPPKTEKALELIESLNNASETEKCVQHLCFLLDVNKLYDVALGIYNIPLALVIAQQSQKDPKEYLPFLQELHVQKDNRKRFMVDTYLKKYEKALDSLRRIDVEEEENIENEILTYIVNHQLYKHALQIYRYDSIKFDIVLRSYADYLCGSQKHSEAALAYDKLGQYGLALDEYVKGRKWKQAISIGLRPEFRDQLTETAEKLVAILNEAHEYSSAAYIEFKYLRNIKESLRLYCKDYEFEQAIMLCYEENQVDLVKEVVDPSLGEQFGIVAELLADCNSQVVAQLKRLRELREKKEEDPFAFYGGNAENTENADNVSIAQTESTLRSSIFTRYTGKTSGTAKTGASRRTAKNRRREERKRARGKKGTIYEEEYLVRSTSRLVERLNDTVSDADKLVEGLVRRNMMEQAHQIQGSFMELIEFVRGRLVEIYSISEKDRERENERGEIYLVPEIEKPILKDFPKKEMLEY</sequence>
<dbReference type="InterPro" id="IPR006849">
    <property type="entry name" value="Elp1"/>
</dbReference>
<comment type="pathway">
    <text evidence="1">tRNA modification; 5-methoxycarbonylmethyl-2-thiouridine-tRNA biosynthesis.</text>
</comment>
<dbReference type="SUPFAM" id="SSF50978">
    <property type="entry name" value="WD40 repeat-like"/>
    <property type="match status" value="1"/>
</dbReference>
<dbReference type="Pfam" id="PF23925">
    <property type="entry name" value="A-sol_ELP1"/>
    <property type="match status" value="1"/>
</dbReference>
<dbReference type="Proteomes" id="UP000290900">
    <property type="component" value="Unassembled WGS sequence"/>
</dbReference>
<dbReference type="GO" id="GO:0033588">
    <property type="term" value="C:elongator holoenzyme complex"/>
    <property type="evidence" value="ECO:0007669"/>
    <property type="project" value="InterPro"/>
</dbReference>
<dbReference type="InterPro" id="IPR056167">
    <property type="entry name" value="A-sol_ELP1"/>
</dbReference>
<keyword evidence="13" id="KW-1185">Reference proteome</keyword>
<keyword evidence="4" id="KW-0819">tRNA processing</keyword>
<evidence type="ECO:0000313" key="13">
    <source>
        <dbReference type="Proteomes" id="UP000290900"/>
    </source>
</evidence>
<dbReference type="PANTHER" id="PTHR12747:SF0">
    <property type="entry name" value="ELONGATOR COMPLEX PROTEIN 1"/>
    <property type="match status" value="1"/>
</dbReference>
<dbReference type="InterPro" id="IPR056166">
    <property type="entry name" value="TPR_ELP1"/>
</dbReference>
<reference evidence="12 13" key="1">
    <citation type="submission" date="2018-12" db="EMBL/GenBank/DDBJ databases">
        <authorList>
            <person name="Tiukova I."/>
            <person name="Dainat J."/>
        </authorList>
    </citation>
    <scope>NUCLEOTIDE SEQUENCE [LARGE SCALE GENOMIC DNA]</scope>
</reference>
<organism evidence="12 13">
    <name type="scientific">Brettanomyces naardenensis</name>
    <name type="common">Yeast</name>
    <dbReference type="NCBI Taxonomy" id="13370"/>
    <lineage>
        <taxon>Eukaryota</taxon>
        <taxon>Fungi</taxon>
        <taxon>Dikarya</taxon>
        <taxon>Ascomycota</taxon>
        <taxon>Saccharomycotina</taxon>
        <taxon>Pichiomycetes</taxon>
        <taxon>Pichiales</taxon>
        <taxon>Pichiaceae</taxon>
        <taxon>Brettanomyces</taxon>
    </lineage>
</organism>
<dbReference type="FunCoup" id="A0A448YLK2">
    <property type="interactions" value="1084"/>
</dbReference>
<dbReference type="UniPathway" id="UPA00988"/>
<evidence type="ECO:0000256" key="3">
    <source>
        <dbReference type="ARBA" id="ARBA00022490"/>
    </source>
</evidence>
<evidence type="ECO:0000259" key="11">
    <source>
        <dbReference type="Pfam" id="PF23936"/>
    </source>
</evidence>
<feature type="domain" description="ELP1 N-terminal second beta-propeller" evidence="8">
    <location>
        <begin position="428"/>
        <end position="693"/>
    </location>
</feature>
<dbReference type="STRING" id="13370.A0A448YLK2"/>
<protein>
    <recommendedName>
        <fullName evidence="5">Elongator complex protein 1</fullName>
    </recommendedName>
</protein>